<feature type="non-terminal residue" evidence="2">
    <location>
        <position position="1"/>
    </location>
</feature>
<protein>
    <recommendedName>
        <fullName evidence="1">Integrase zinc-binding domain-containing protein</fullName>
    </recommendedName>
</protein>
<dbReference type="STRING" id="157652.A0A371FDV5"/>
<dbReference type="InterPro" id="IPR041588">
    <property type="entry name" value="Integrase_H2C2"/>
</dbReference>
<dbReference type="Proteomes" id="UP000257109">
    <property type="component" value="Unassembled WGS sequence"/>
</dbReference>
<comment type="caution">
    <text evidence="2">The sequence shown here is derived from an EMBL/GenBank/DDBJ whole genome shotgun (WGS) entry which is preliminary data.</text>
</comment>
<dbReference type="EMBL" id="QJKJ01009498">
    <property type="protein sequence ID" value="RDX76467.1"/>
    <property type="molecule type" value="Genomic_DNA"/>
</dbReference>
<dbReference type="GO" id="GO:0003676">
    <property type="term" value="F:nucleic acid binding"/>
    <property type="evidence" value="ECO:0007669"/>
    <property type="project" value="InterPro"/>
</dbReference>
<dbReference type="OrthoDB" id="1430837at2759"/>
<accession>A0A371FDV5</accession>
<reference evidence="2" key="1">
    <citation type="submission" date="2018-05" db="EMBL/GenBank/DDBJ databases">
        <title>Draft genome of Mucuna pruriens seed.</title>
        <authorList>
            <person name="Nnadi N.E."/>
            <person name="Vos R."/>
            <person name="Hasami M.H."/>
            <person name="Devisetty U.K."/>
            <person name="Aguiy J.C."/>
        </authorList>
    </citation>
    <scope>NUCLEOTIDE SEQUENCE [LARGE SCALE GENOMIC DNA]</scope>
    <source>
        <strain evidence="2">JCA_2017</strain>
    </source>
</reference>
<dbReference type="InterPro" id="IPR050951">
    <property type="entry name" value="Retrovirus_Pol_polyprotein"/>
</dbReference>
<evidence type="ECO:0000259" key="1">
    <source>
        <dbReference type="Pfam" id="PF17921"/>
    </source>
</evidence>
<gene>
    <name evidence="2" type="primary">K02A2.6</name>
    <name evidence="2" type="ORF">CR513_43538</name>
</gene>
<name>A0A371FDV5_MUCPR</name>
<dbReference type="InterPro" id="IPR036397">
    <property type="entry name" value="RNaseH_sf"/>
</dbReference>
<organism evidence="2 3">
    <name type="scientific">Mucuna pruriens</name>
    <name type="common">Velvet bean</name>
    <name type="synonym">Dolichos pruriens</name>
    <dbReference type="NCBI Taxonomy" id="157652"/>
    <lineage>
        <taxon>Eukaryota</taxon>
        <taxon>Viridiplantae</taxon>
        <taxon>Streptophyta</taxon>
        <taxon>Embryophyta</taxon>
        <taxon>Tracheophyta</taxon>
        <taxon>Spermatophyta</taxon>
        <taxon>Magnoliopsida</taxon>
        <taxon>eudicotyledons</taxon>
        <taxon>Gunneridae</taxon>
        <taxon>Pentapetalae</taxon>
        <taxon>rosids</taxon>
        <taxon>fabids</taxon>
        <taxon>Fabales</taxon>
        <taxon>Fabaceae</taxon>
        <taxon>Papilionoideae</taxon>
        <taxon>50 kb inversion clade</taxon>
        <taxon>NPAAA clade</taxon>
        <taxon>indigoferoid/millettioid clade</taxon>
        <taxon>Phaseoleae</taxon>
        <taxon>Mucuna</taxon>
    </lineage>
</organism>
<evidence type="ECO:0000313" key="3">
    <source>
        <dbReference type="Proteomes" id="UP000257109"/>
    </source>
</evidence>
<dbReference type="Pfam" id="PF17921">
    <property type="entry name" value="Integrase_H2C2"/>
    <property type="match status" value="1"/>
</dbReference>
<dbReference type="PANTHER" id="PTHR37984">
    <property type="entry name" value="PROTEIN CBG26694"/>
    <property type="match status" value="1"/>
</dbReference>
<feature type="domain" description="Integrase zinc-binding" evidence="1">
    <location>
        <begin position="34"/>
        <end position="76"/>
    </location>
</feature>
<keyword evidence="3" id="KW-1185">Reference proteome</keyword>
<dbReference type="AlphaFoldDB" id="A0A371FDV5"/>
<proteinExistence type="predicted"/>
<evidence type="ECO:0000313" key="2">
    <source>
        <dbReference type="EMBL" id="RDX76467.1"/>
    </source>
</evidence>
<sequence>MKELLGTKKVEGFSLGANEVLRYKDKLCIPQDQEVKKFMLEERHNTRLSIHLGTTKMYEDLKKMLWWLGMNREIDECNNMFSLLEGKGRTSKAQRVVEVTKGPMCAHFLLVNIKYSLEKLTQIYLKEMVMLHGVSSDIVSNWDPRFTSHFWQSLHRALGTRLKLSSAYHPQADGQSDKTI</sequence>
<dbReference type="Gene3D" id="3.30.420.10">
    <property type="entry name" value="Ribonuclease H-like superfamily/Ribonuclease H"/>
    <property type="match status" value="1"/>
</dbReference>
<dbReference type="PANTHER" id="PTHR37984:SF5">
    <property type="entry name" value="PROTEIN NYNRIN-LIKE"/>
    <property type="match status" value="1"/>
</dbReference>
<dbReference type="InterPro" id="IPR012337">
    <property type="entry name" value="RNaseH-like_sf"/>
</dbReference>
<dbReference type="Gene3D" id="1.10.340.70">
    <property type="match status" value="1"/>
</dbReference>
<dbReference type="SUPFAM" id="SSF53098">
    <property type="entry name" value="Ribonuclease H-like"/>
    <property type="match status" value="1"/>
</dbReference>